<evidence type="ECO:0000313" key="2">
    <source>
        <dbReference type="Proteomes" id="UP001168821"/>
    </source>
</evidence>
<name>A0AA38I5Q4_9CUCU</name>
<reference evidence="1" key="1">
    <citation type="journal article" date="2023" name="G3 (Bethesda)">
        <title>Whole genome assemblies of Zophobas morio and Tenebrio molitor.</title>
        <authorList>
            <person name="Kaur S."/>
            <person name="Stinson S.A."/>
            <person name="diCenzo G.C."/>
        </authorList>
    </citation>
    <scope>NUCLEOTIDE SEQUENCE</scope>
    <source>
        <strain evidence="1">QUZm001</strain>
    </source>
</reference>
<comment type="caution">
    <text evidence="1">The sequence shown here is derived from an EMBL/GenBank/DDBJ whole genome shotgun (WGS) entry which is preliminary data.</text>
</comment>
<dbReference type="AlphaFoldDB" id="A0AA38I5Q4"/>
<sequence>MLKKWRDLDQYPTSISRHGFKFRPIHQGTVMTQIGGFEQLLNLGQYVNAQLTHQRQIIGSRIDEITTAYFRALAKGFESKQIFASEAVSRRRLRKLLKWGKMHRHRTFRIQA</sequence>
<dbReference type="EMBL" id="JALNTZ010000005">
    <property type="protein sequence ID" value="KAJ3651703.1"/>
    <property type="molecule type" value="Genomic_DNA"/>
</dbReference>
<proteinExistence type="predicted"/>
<evidence type="ECO:0000313" key="1">
    <source>
        <dbReference type="EMBL" id="KAJ3651703.1"/>
    </source>
</evidence>
<accession>A0AA38I5Q4</accession>
<dbReference type="Proteomes" id="UP001168821">
    <property type="component" value="Unassembled WGS sequence"/>
</dbReference>
<keyword evidence="2" id="KW-1185">Reference proteome</keyword>
<gene>
    <name evidence="1" type="ORF">Zmor_017723</name>
</gene>
<protein>
    <submittedName>
        <fullName evidence="1">Uncharacterized protein</fullName>
    </submittedName>
</protein>
<organism evidence="1 2">
    <name type="scientific">Zophobas morio</name>
    <dbReference type="NCBI Taxonomy" id="2755281"/>
    <lineage>
        <taxon>Eukaryota</taxon>
        <taxon>Metazoa</taxon>
        <taxon>Ecdysozoa</taxon>
        <taxon>Arthropoda</taxon>
        <taxon>Hexapoda</taxon>
        <taxon>Insecta</taxon>
        <taxon>Pterygota</taxon>
        <taxon>Neoptera</taxon>
        <taxon>Endopterygota</taxon>
        <taxon>Coleoptera</taxon>
        <taxon>Polyphaga</taxon>
        <taxon>Cucujiformia</taxon>
        <taxon>Tenebrionidae</taxon>
        <taxon>Zophobas</taxon>
    </lineage>
</organism>